<dbReference type="RefSeq" id="WP_010778795.1">
    <property type="nucleotide sequence ID" value="NZ_ASWH01000002.1"/>
</dbReference>
<gene>
    <name evidence="5" type="ORF">I592_03104</name>
    <name evidence="4" type="ORF">UKC_00344</name>
</gene>
<dbReference type="OrthoDB" id="9775804at2"/>
<dbReference type="Pfam" id="PF00583">
    <property type="entry name" value="Acetyltransf_1"/>
    <property type="match status" value="1"/>
</dbReference>
<dbReference type="Proteomes" id="UP000014160">
    <property type="component" value="Unassembled WGS sequence"/>
</dbReference>
<evidence type="ECO:0000313" key="7">
    <source>
        <dbReference type="Proteomes" id="UP000014160"/>
    </source>
</evidence>
<dbReference type="CDD" id="cd04301">
    <property type="entry name" value="NAT_SF"/>
    <property type="match status" value="1"/>
</dbReference>
<evidence type="ECO:0000256" key="1">
    <source>
        <dbReference type="ARBA" id="ARBA00022679"/>
    </source>
</evidence>
<dbReference type="Proteomes" id="UP000013750">
    <property type="component" value="Unassembled WGS sequence"/>
</dbReference>
<dbReference type="HOGENOM" id="CLU_1774541_0_0_9"/>
<organism evidence="4 6">
    <name type="scientific">Enterococcus gilvus ATCC BAA-350</name>
    <dbReference type="NCBI Taxonomy" id="1158614"/>
    <lineage>
        <taxon>Bacteria</taxon>
        <taxon>Bacillati</taxon>
        <taxon>Bacillota</taxon>
        <taxon>Bacilli</taxon>
        <taxon>Lactobacillales</taxon>
        <taxon>Enterococcaceae</taxon>
        <taxon>Enterococcus</taxon>
    </lineage>
</organism>
<dbReference type="EMBL" id="AJDQ01000003">
    <property type="protein sequence ID" value="EOI58272.1"/>
    <property type="molecule type" value="Genomic_DNA"/>
</dbReference>
<dbReference type="InterPro" id="IPR050832">
    <property type="entry name" value="Bact_Acetyltransf"/>
</dbReference>
<sequence length="146" mass="16737">MRIEKAELFSKAHTGAVKLRKQVLGGKIDWEKEKRLHVFVAIENEEVIGTASIQLYPFGIARVRQVAVSPDHQGHGIGDQLMSRLEDFALEEGHFRLFLTGRKSAQLFYMKRAYRPILVPFTKHDLSFIWMTKALSPEEVPAFSQQ</sequence>
<name>R2Y7A6_9ENTE</name>
<evidence type="ECO:0000313" key="5">
    <source>
        <dbReference type="EMBL" id="EOW78966.1"/>
    </source>
</evidence>
<keyword evidence="7" id="KW-1185">Reference proteome</keyword>
<keyword evidence="2" id="KW-0012">Acyltransferase</keyword>
<proteinExistence type="predicted"/>
<reference evidence="5 7" key="2">
    <citation type="submission" date="2013-03" db="EMBL/GenBank/DDBJ databases">
        <title>The Genome Sequence of Enterococcus gilvus ATCC BAA-350 (PacBio/Illumina hybrid assembly).</title>
        <authorList>
            <consortium name="The Broad Institute Genomics Platform"/>
            <consortium name="The Broad Institute Genome Sequencing Center for Infectious Disease"/>
            <person name="Earl A."/>
            <person name="Russ C."/>
            <person name="Gilmore M."/>
            <person name="Surin D."/>
            <person name="Walker B."/>
            <person name="Young S."/>
            <person name="Zeng Q."/>
            <person name="Gargeya S."/>
            <person name="Fitzgerald M."/>
            <person name="Haas B."/>
            <person name="Abouelleil A."/>
            <person name="Allen A.W."/>
            <person name="Alvarado L."/>
            <person name="Arachchi H.M."/>
            <person name="Berlin A.M."/>
            <person name="Chapman S.B."/>
            <person name="Gainer-Dewar J."/>
            <person name="Goldberg J."/>
            <person name="Griggs A."/>
            <person name="Gujja S."/>
            <person name="Hansen M."/>
            <person name="Howarth C."/>
            <person name="Imamovic A."/>
            <person name="Ireland A."/>
            <person name="Larimer J."/>
            <person name="McCowan C."/>
            <person name="Murphy C."/>
            <person name="Pearson M."/>
            <person name="Poon T.W."/>
            <person name="Priest M."/>
            <person name="Roberts A."/>
            <person name="Saif S."/>
            <person name="Shea T."/>
            <person name="Sisk P."/>
            <person name="Sykes S."/>
            <person name="Wortman J."/>
            <person name="Nusbaum C."/>
            <person name="Birren B."/>
        </authorList>
    </citation>
    <scope>NUCLEOTIDE SEQUENCE [LARGE SCALE GENOMIC DNA]</scope>
    <source>
        <strain evidence="5 7">ATCC BAA-350</strain>
    </source>
</reference>
<reference evidence="4 6" key="1">
    <citation type="submission" date="2013-02" db="EMBL/GenBank/DDBJ databases">
        <title>The Genome Sequence of Enterococcus gilvus ATCC BAA-350.</title>
        <authorList>
            <consortium name="The Broad Institute Genome Sequencing Platform"/>
            <consortium name="The Broad Institute Genome Sequencing Center for Infectious Disease"/>
            <person name="Earl A.M."/>
            <person name="Gilmore M.S."/>
            <person name="Lebreton F."/>
            <person name="Walker B."/>
            <person name="Young S.K."/>
            <person name="Zeng Q."/>
            <person name="Gargeya S."/>
            <person name="Fitzgerald M."/>
            <person name="Haas B."/>
            <person name="Abouelleil A."/>
            <person name="Alvarado L."/>
            <person name="Arachchi H.M."/>
            <person name="Berlin A.M."/>
            <person name="Chapman S.B."/>
            <person name="Dewar J."/>
            <person name="Goldberg J."/>
            <person name="Griggs A."/>
            <person name="Gujja S."/>
            <person name="Hansen M."/>
            <person name="Howarth C."/>
            <person name="Imamovic A."/>
            <person name="Larimer J."/>
            <person name="McCowan C."/>
            <person name="Murphy C."/>
            <person name="Neiman D."/>
            <person name="Pearson M."/>
            <person name="Priest M."/>
            <person name="Roberts A."/>
            <person name="Saif S."/>
            <person name="Shea T."/>
            <person name="Sisk P."/>
            <person name="Sykes S."/>
            <person name="Wortman J."/>
            <person name="Nusbaum C."/>
            <person name="Birren B."/>
        </authorList>
    </citation>
    <scope>NUCLEOTIDE SEQUENCE [LARGE SCALE GENOMIC DNA]</scope>
    <source>
        <strain evidence="4 6">ATCC BAA-350</strain>
    </source>
</reference>
<dbReference type="PROSITE" id="PS51186">
    <property type="entry name" value="GNAT"/>
    <property type="match status" value="1"/>
</dbReference>
<keyword evidence="1" id="KW-0808">Transferase</keyword>
<evidence type="ECO:0000256" key="2">
    <source>
        <dbReference type="ARBA" id="ARBA00023315"/>
    </source>
</evidence>
<evidence type="ECO:0000313" key="4">
    <source>
        <dbReference type="EMBL" id="EOI58272.1"/>
    </source>
</evidence>
<dbReference type="InterPro" id="IPR000182">
    <property type="entry name" value="GNAT_dom"/>
</dbReference>
<dbReference type="PATRIC" id="fig|1158614.3.peg.337"/>
<dbReference type="Gene3D" id="3.40.630.30">
    <property type="match status" value="1"/>
</dbReference>
<evidence type="ECO:0000313" key="6">
    <source>
        <dbReference type="Proteomes" id="UP000013750"/>
    </source>
</evidence>
<dbReference type="EMBL" id="ASWH01000002">
    <property type="protein sequence ID" value="EOW78966.1"/>
    <property type="molecule type" value="Genomic_DNA"/>
</dbReference>
<dbReference type="GO" id="GO:0016747">
    <property type="term" value="F:acyltransferase activity, transferring groups other than amino-acyl groups"/>
    <property type="evidence" value="ECO:0007669"/>
    <property type="project" value="InterPro"/>
</dbReference>
<comment type="caution">
    <text evidence="4">The sequence shown here is derived from an EMBL/GenBank/DDBJ whole genome shotgun (WGS) entry which is preliminary data.</text>
</comment>
<protein>
    <recommendedName>
        <fullName evidence="3">N-acetyltransferase domain-containing protein</fullName>
    </recommendedName>
</protein>
<evidence type="ECO:0000259" key="3">
    <source>
        <dbReference type="PROSITE" id="PS51186"/>
    </source>
</evidence>
<accession>R2Y7A6</accession>
<dbReference type="InterPro" id="IPR016181">
    <property type="entry name" value="Acyl_CoA_acyltransferase"/>
</dbReference>
<feature type="domain" description="N-acetyltransferase" evidence="3">
    <location>
        <begin position="1"/>
        <end position="136"/>
    </location>
</feature>
<dbReference type="SUPFAM" id="SSF55729">
    <property type="entry name" value="Acyl-CoA N-acyltransferases (Nat)"/>
    <property type="match status" value="1"/>
</dbReference>
<dbReference type="PANTHER" id="PTHR43877">
    <property type="entry name" value="AMINOALKYLPHOSPHONATE N-ACETYLTRANSFERASE-RELATED-RELATED"/>
    <property type="match status" value="1"/>
</dbReference>
<dbReference type="eggNOG" id="ENOG5032DE2">
    <property type="taxonomic scope" value="Bacteria"/>
</dbReference>
<dbReference type="AlphaFoldDB" id="R2Y7A6"/>